<dbReference type="AlphaFoldDB" id="A0AAE1XQ17"/>
<comment type="caution">
    <text evidence="1">The sequence shown here is derived from an EMBL/GenBank/DDBJ whole genome shotgun (WGS) entry which is preliminary data.</text>
</comment>
<organism evidence="1 2">
    <name type="scientific">Sesamum alatum</name>
    <dbReference type="NCBI Taxonomy" id="300844"/>
    <lineage>
        <taxon>Eukaryota</taxon>
        <taxon>Viridiplantae</taxon>
        <taxon>Streptophyta</taxon>
        <taxon>Embryophyta</taxon>
        <taxon>Tracheophyta</taxon>
        <taxon>Spermatophyta</taxon>
        <taxon>Magnoliopsida</taxon>
        <taxon>eudicotyledons</taxon>
        <taxon>Gunneridae</taxon>
        <taxon>Pentapetalae</taxon>
        <taxon>asterids</taxon>
        <taxon>lamiids</taxon>
        <taxon>Lamiales</taxon>
        <taxon>Pedaliaceae</taxon>
        <taxon>Sesamum</taxon>
    </lineage>
</organism>
<evidence type="ECO:0000313" key="1">
    <source>
        <dbReference type="EMBL" id="KAK4415950.1"/>
    </source>
</evidence>
<reference evidence="1" key="1">
    <citation type="submission" date="2020-06" db="EMBL/GenBank/DDBJ databases">
        <authorList>
            <person name="Li T."/>
            <person name="Hu X."/>
            <person name="Zhang T."/>
            <person name="Song X."/>
            <person name="Zhang H."/>
            <person name="Dai N."/>
            <person name="Sheng W."/>
            <person name="Hou X."/>
            <person name="Wei L."/>
        </authorList>
    </citation>
    <scope>NUCLEOTIDE SEQUENCE</scope>
    <source>
        <strain evidence="1">3651</strain>
        <tissue evidence="1">Leaf</tissue>
    </source>
</reference>
<dbReference type="EMBL" id="JACGWO010000011">
    <property type="protein sequence ID" value="KAK4415950.1"/>
    <property type="molecule type" value="Genomic_DNA"/>
</dbReference>
<sequence length="223" mass="24016">MEEAIVGLRGRLYPTDDEEQQLVLPGGLWHADSDTHRLCLVGRLLSSQVPRFEAFSTSVQGMINPVKGSGKQQGAAIFGVFSSSGREASAEQGDRRKASAVGSDGMVQGTGLGGDLGLDDSLMDYAGMDSGAPAIPKAGDGHADPGSWALKIWRSSSHRPSRRLGQWGSLRRRVLVRRDLRMAWLQCRFASLRKAHWDPLGQADAAGRVGMVRRVHENGLGDA</sequence>
<protein>
    <submittedName>
        <fullName evidence="1">Uncharacterized protein</fullName>
    </submittedName>
</protein>
<accession>A0AAE1XQ17</accession>
<keyword evidence="2" id="KW-1185">Reference proteome</keyword>
<proteinExistence type="predicted"/>
<name>A0AAE1XQ17_9LAMI</name>
<reference evidence="1" key="2">
    <citation type="journal article" date="2024" name="Plant">
        <title>Genomic evolution and insights into agronomic trait innovations of Sesamum species.</title>
        <authorList>
            <person name="Miao H."/>
            <person name="Wang L."/>
            <person name="Qu L."/>
            <person name="Liu H."/>
            <person name="Sun Y."/>
            <person name="Le M."/>
            <person name="Wang Q."/>
            <person name="Wei S."/>
            <person name="Zheng Y."/>
            <person name="Lin W."/>
            <person name="Duan Y."/>
            <person name="Cao H."/>
            <person name="Xiong S."/>
            <person name="Wang X."/>
            <person name="Wei L."/>
            <person name="Li C."/>
            <person name="Ma Q."/>
            <person name="Ju M."/>
            <person name="Zhao R."/>
            <person name="Li G."/>
            <person name="Mu C."/>
            <person name="Tian Q."/>
            <person name="Mei H."/>
            <person name="Zhang T."/>
            <person name="Gao T."/>
            <person name="Zhang H."/>
        </authorList>
    </citation>
    <scope>NUCLEOTIDE SEQUENCE</scope>
    <source>
        <strain evidence="1">3651</strain>
    </source>
</reference>
<evidence type="ECO:0000313" key="2">
    <source>
        <dbReference type="Proteomes" id="UP001293254"/>
    </source>
</evidence>
<dbReference type="Proteomes" id="UP001293254">
    <property type="component" value="Unassembled WGS sequence"/>
</dbReference>
<gene>
    <name evidence="1" type="ORF">Salat_2702400</name>
</gene>